<gene>
    <name evidence="1" type="ORF">FOXB_17002</name>
</gene>
<comment type="caution">
    <text evidence="1">The sequence shown here is derived from an EMBL/GenBank/DDBJ whole genome shotgun (WGS) entry which is preliminary data.</text>
</comment>
<organism evidence="1">
    <name type="scientific">Fusarium oxysporum (strain Fo5176)</name>
    <name type="common">Fusarium vascular wilt</name>
    <dbReference type="NCBI Taxonomy" id="660025"/>
    <lineage>
        <taxon>Eukaryota</taxon>
        <taxon>Fungi</taxon>
        <taxon>Dikarya</taxon>
        <taxon>Ascomycota</taxon>
        <taxon>Pezizomycotina</taxon>
        <taxon>Sordariomycetes</taxon>
        <taxon>Hypocreomycetidae</taxon>
        <taxon>Hypocreales</taxon>
        <taxon>Nectriaceae</taxon>
        <taxon>Fusarium</taxon>
        <taxon>Fusarium oxysporum species complex</taxon>
    </lineage>
</organism>
<protein>
    <submittedName>
        <fullName evidence="1">Uncharacterized protein</fullName>
    </submittedName>
</protein>
<evidence type="ECO:0000313" key="1">
    <source>
        <dbReference type="EMBL" id="EGU72490.1"/>
    </source>
</evidence>
<name>F9GEB8_FUSOF</name>
<proteinExistence type="predicted"/>
<accession>F9GEB8</accession>
<dbReference type="AlphaFoldDB" id="F9GEB8"/>
<reference evidence="1" key="1">
    <citation type="journal article" date="2012" name="Mol. Plant Microbe Interact.">
        <title>A highly conserved effector in Fusarium oxysporum is required for full virulence on Arabidopsis.</title>
        <authorList>
            <person name="Thatcher L.F."/>
            <person name="Gardiner D.M."/>
            <person name="Kazan K."/>
            <person name="Manners J."/>
        </authorList>
    </citation>
    <scope>NUCLEOTIDE SEQUENCE [LARGE SCALE GENOMIC DNA]</scope>
    <source>
        <strain evidence="1">Fo5176</strain>
    </source>
</reference>
<sequence length="42" mass="4409">MAPSAADTSLCTTPSCIFIASDILGNLALNYTQIDPCEDFGQ</sequence>
<dbReference type="EMBL" id="AFQF01006205">
    <property type="protein sequence ID" value="EGU72490.1"/>
    <property type="molecule type" value="Genomic_DNA"/>
</dbReference>
<dbReference type="STRING" id="660025.F9GEB8"/>
<feature type="non-terminal residue" evidence="1">
    <location>
        <position position="42"/>
    </location>
</feature>